<dbReference type="Proteomes" id="UP000216188">
    <property type="component" value="Unassembled WGS sequence"/>
</dbReference>
<accession>A0A256GQW0</accession>
<reference evidence="1 2" key="1">
    <citation type="submission" date="2017-07" db="EMBL/GenBank/DDBJ databases">
        <title>Phylogenetic study on the rhizospheric bacterium Ochrobactrum sp. A44.</title>
        <authorList>
            <person name="Krzyzanowska D.M."/>
            <person name="Ossowicki A."/>
            <person name="Rajewska M."/>
            <person name="Maciag T."/>
            <person name="Kaczynski Z."/>
            <person name="Czerwicka M."/>
            <person name="Jafra S."/>
        </authorList>
    </citation>
    <scope>NUCLEOTIDE SEQUENCE [LARGE SCALE GENOMIC DNA]</scope>
    <source>
        <strain evidence="1 2">CCUG 30717</strain>
    </source>
</reference>
<sequence>MLARQKALGHIAPATEESTKRWLIGNKQSAIDWVMRAICGLTITEKPFLR</sequence>
<name>A0A256GQW0_9HYPH</name>
<keyword evidence="2" id="KW-1185">Reference proteome</keyword>
<comment type="caution">
    <text evidence="1">The sequence shown here is derived from an EMBL/GenBank/DDBJ whole genome shotgun (WGS) entry which is preliminary data.</text>
</comment>
<protein>
    <submittedName>
        <fullName evidence="1">Uncharacterized protein</fullName>
    </submittedName>
</protein>
<evidence type="ECO:0000313" key="2">
    <source>
        <dbReference type="Proteomes" id="UP000216188"/>
    </source>
</evidence>
<proteinExistence type="predicted"/>
<organism evidence="1 2">
    <name type="scientific">Brucella pseudogrignonensis</name>
    <dbReference type="NCBI Taxonomy" id="419475"/>
    <lineage>
        <taxon>Bacteria</taxon>
        <taxon>Pseudomonadati</taxon>
        <taxon>Pseudomonadota</taxon>
        <taxon>Alphaproteobacteria</taxon>
        <taxon>Hyphomicrobiales</taxon>
        <taxon>Brucellaceae</taxon>
        <taxon>Brucella/Ochrobactrum group</taxon>
        <taxon>Brucella</taxon>
    </lineage>
</organism>
<evidence type="ECO:0000313" key="1">
    <source>
        <dbReference type="EMBL" id="OYR28961.1"/>
    </source>
</evidence>
<dbReference type="EMBL" id="NNRM01000012">
    <property type="protein sequence ID" value="OYR28961.1"/>
    <property type="molecule type" value="Genomic_DNA"/>
</dbReference>
<gene>
    <name evidence="1" type="ORF">CEV34_0963</name>
</gene>
<dbReference type="AlphaFoldDB" id="A0A256GQW0"/>